<evidence type="ECO:0000313" key="2">
    <source>
        <dbReference type="Proteomes" id="UP000011686"/>
    </source>
</evidence>
<sequence>MNYNFLQSIKDIINNIKLMTNVNNSKDISHISDRIEPVISASASILSEDYNNYYSNIDNEIEFSIDIIFDLPVLGIDIKKILTVNHEEEIRYLVESTDKIKQIDISDNNSYSLLKMLVLLANRAGPISESRFFNSYQLAKDITSHINATIICPDYNFIIDKAICLDRLCMSLDSCISLHLIMNKKLDNGMLLSIANIFGFIYSYKDALLLDNSEYYIILSRSNNYSLQDFVKIGDVISFTLDIPRSNSDKNLFYIFFSFIKEISEYIDAKIVDKNGIELSFDNINAIELQVQKILNSLENNGFKAGSYRARRVFK</sequence>
<dbReference type="HOGENOM" id="CLU_040030_1_0_4"/>
<dbReference type="SUPFAM" id="SSF64383">
    <property type="entry name" value="Cell-division protein ZipA, C-terminal domain"/>
    <property type="match status" value="1"/>
</dbReference>
<dbReference type="KEGG" id="kct:CDEE_0784"/>
<dbReference type="AlphaFoldDB" id="M1LUJ9"/>
<dbReference type="RefSeq" id="WP_015238391.1">
    <property type="nucleotide sequence ID" value="NC_020283.1"/>
</dbReference>
<dbReference type="eggNOG" id="COG3115">
    <property type="taxonomic scope" value="Bacteria"/>
</dbReference>
<dbReference type="GO" id="GO:0090529">
    <property type="term" value="P:cell septum assembly"/>
    <property type="evidence" value="ECO:0007669"/>
    <property type="project" value="InterPro"/>
</dbReference>
<dbReference type="STRING" id="1208918.CDEE_0784"/>
<reference evidence="1 2" key="1">
    <citation type="journal article" date="2013" name="Genome Biol. Evol.">
        <title>Genome evolution and phylogenomic analysis of candidatus kinetoplastibacterium, the betaproteobacterial endosymbionts of strigomonas and angomonas.</title>
        <authorList>
            <person name="Alves J.M."/>
            <person name="Serrano M.G."/>
            <person name="Maia da Silva F."/>
            <person name="Voegtly L.J."/>
            <person name="Matveyev A.V."/>
            <person name="Teixeira M.M."/>
            <person name="Camargo E.P."/>
            <person name="Buck G.A."/>
        </authorList>
    </citation>
    <scope>NUCLEOTIDE SEQUENCE [LARGE SCALE GENOMIC DNA]</scope>
    <source>
        <strain evidence="1 2">TCC036E</strain>
    </source>
</reference>
<dbReference type="PATRIC" id="fig|1208918.3.peg.466"/>
<dbReference type="EMBL" id="CP003804">
    <property type="protein sequence ID" value="AGF47766.1"/>
    <property type="molecule type" value="Genomic_DNA"/>
</dbReference>
<proteinExistence type="predicted"/>
<name>M1LUJ9_9PROT</name>
<evidence type="ECO:0000313" key="1">
    <source>
        <dbReference type="EMBL" id="AGF47766.1"/>
    </source>
</evidence>
<gene>
    <name evidence="1" type="ORF">CDEE_0784</name>
</gene>
<accession>M1LUJ9</accession>
<organism evidence="1 2">
    <name type="scientific">Candidatus Kinetoplastidibacterium crithidiae TCC036E</name>
    <dbReference type="NCBI Taxonomy" id="1208918"/>
    <lineage>
        <taxon>Bacteria</taxon>
        <taxon>Pseudomonadati</taxon>
        <taxon>Pseudomonadota</taxon>
        <taxon>Betaproteobacteria</taxon>
        <taxon>Candidatus Kinetoplastidibacterium</taxon>
    </lineage>
</organism>
<protein>
    <submittedName>
        <fullName evidence="1">Conserved hypothetical membrane protein</fullName>
    </submittedName>
</protein>
<dbReference type="InterPro" id="IPR036765">
    <property type="entry name" value="ZipA_FtsZ-bd_C_sf"/>
</dbReference>
<dbReference type="Proteomes" id="UP000011686">
    <property type="component" value="Chromosome"/>
</dbReference>
<keyword evidence="2" id="KW-1185">Reference proteome</keyword>